<evidence type="ECO:0000259" key="4">
    <source>
        <dbReference type="PROSITE" id="PS50943"/>
    </source>
</evidence>
<dbReference type="AlphaFoldDB" id="S5LW01"/>
<dbReference type="KEGG" id="stai:STAIW_v1c00790"/>
<dbReference type="GO" id="GO:0005829">
    <property type="term" value="C:cytosol"/>
    <property type="evidence" value="ECO:0007669"/>
    <property type="project" value="TreeGrafter"/>
</dbReference>
<keyword evidence="2" id="KW-0238">DNA-binding</keyword>
<dbReference type="RefSeq" id="WP_020833910.1">
    <property type="nucleotide sequence ID" value="NC_021846.1"/>
</dbReference>
<dbReference type="PATRIC" id="fig|1276220.3.peg.80"/>
<feature type="domain" description="HTH cro/C1-type" evidence="4">
    <location>
        <begin position="14"/>
        <end position="68"/>
    </location>
</feature>
<dbReference type="Proteomes" id="UP000014984">
    <property type="component" value="Chromosome"/>
</dbReference>
<dbReference type="PROSITE" id="PS50943">
    <property type="entry name" value="HTH_CROC1"/>
    <property type="match status" value="1"/>
</dbReference>
<keyword evidence="3" id="KW-0804">Transcription</keyword>
<proteinExistence type="predicted"/>
<dbReference type="EMBL" id="CP005074">
    <property type="protein sequence ID" value="AGR40771.1"/>
    <property type="molecule type" value="Genomic_DNA"/>
</dbReference>
<organism evidence="5 6">
    <name type="scientific">Spiroplasma taiwanense CT-1</name>
    <dbReference type="NCBI Taxonomy" id="1276220"/>
    <lineage>
        <taxon>Bacteria</taxon>
        <taxon>Bacillati</taxon>
        <taxon>Mycoplasmatota</taxon>
        <taxon>Mollicutes</taxon>
        <taxon>Entomoplasmatales</taxon>
        <taxon>Spiroplasmataceae</taxon>
        <taxon>Spiroplasma</taxon>
    </lineage>
</organism>
<dbReference type="GO" id="GO:0003700">
    <property type="term" value="F:DNA-binding transcription factor activity"/>
    <property type="evidence" value="ECO:0007669"/>
    <property type="project" value="TreeGrafter"/>
</dbReference>
<protein>
    <recommendedName>
        <fullName evidence="4">HTH cro/C1-type domain-containing protein</fullName>
    </recommendedName>
</protein>
<dbReference type="GO" id="GO:0003677">
    <property type="term" value="F:DNA binding"/>
    <property type="evidence" value="ECO:0007669"/>
    <property type="project" value="UniProtKB-KW"/>
</dbReference>
<dbReference type="HOGENOM" id="CLU_066192_29_1_14"/>
<gene>
    <name evidence="5" type="ORF">STAIW_v1c00790</name>
</gene>
<dbReference type="InterPro" id="IPR001387">
    <property type="entry name" value="Cro/C1-type_HTH"/>
</dbReference>
<dbReference type="Gene3D" id="1.10.260.40">
    <property type="entry name" value="lambda repressor-like DNA-binding domains"/>
    <property type="match status" value="1"/>
</dbReference>
<evidence type="ECO:0000256" key="1">
    <source>
        <dbReference type="ARBA" id="ARBA00023015"/>
    </source>
</evidence>
<dbReference type="OrthoDB" id="9814553at2"/>
<evidence type="ECO:0000256" key="2">
    <source>
        <dbReference type="ARBA" id="ARBA00023125"/>
    </source>
</evidence>
<evidence type="ECO:0000313" key="5">
    <source>
        <dbReference type="EMBL" id="AGR40771.1"/>
    </source>
</evidence>
<keyword evidence="6" id="KW-1185">Reference proteome</keyword>
<dbReference type="SUPFAM" id="SSF47413">
    <property type="entry name" value="lambda repressor-like DNA-binding domains"/>
    <property type="match status" value="1"/>
</dbReference>
<dbReference type="InterPro" id="IPR010982">
    <property type="entry name" value="Lambda_DNA-bd_dom_sf"/>
</dbReference>
<dbReference type="PANTHER" id="PTHR46797:SF23">
    <property type="entry name" value="HTH-TYPE TRANSCRIPTIONAL REGULATOR SUTR"/>
    <property type="match status" value="1"/>
</dbReference>
<dbReference type="InterPro" id="IPR050807">
    <property type="entry name" value="TransReg_Diox_bact_type"/>
</dbReference>
<keyword evidence="1" id="KW-0805">Transcription regulation</keyword>
<dbReference type="Pfam" id="PF01381">
    <property type="entry name" value="HTH_3"/>
    <property type="match status" value="1"/>
</dbReference>
<dbReference type="PANTHER" id="PTHR46797">
    <property type="entry name" value="HTH-TYPE TRANSCRIPTIONAL REGULATOR"/>
    <property type="match status" value="1"/>
</dbReference>
<dbReference type="CDD" id="cd00093">
    <property type="entry name" value="HTH_XRE"/>
    <property type="match status" value="1"/>
</dbReference>
<dbReference type="eggNOG" id="COG1396">
    <property type="taxonomic scope" value="Bacteria"/>
</dbReference>
<name>S5LW01_9MOLU</name>
<dbReference type="SMART" id="SM00530">
    <property type="entry name" value="HTH_XRE"/>
    <property type="match status" value="1"/>
</dbReference>
<sequence length="74" mass="8768">MKREKLITIFSSNMKNIRQRQELTQEELSFRCGLHRNYISDTERGKRNVTLKAIEKISSGLNVKVIELFKEIEK</sequence>
<evidence type="ECO:0000313" key="6">
    <source>
        <dbReference type="Proteomes" id="UP000014984"/>
    </source>
</evidence>
<reference evidence="5 6" key="1">
    <citation type="journal article" date="2013" name="Genome Biol. Evol.">
        <title>Comparison of metabolic capacities and inference of gene content evolution in mosquito-associated Spiroplasma diminutum and S. taiwanense.</title>
        <authorList>
            <person name="Lo W.S."/>
            <person name="Ku C."/>
            <person name="Chen L.L."/>
            <person name="Chang T.H."/>
            <person name="Kuo C.H."/>
        </authorList>
    </citation>
    <scope>NUCLEOTIDE SEQUENCE [LARGE SCALE GENOMIC DNA]</scope>
    <source>
        <strain evidence="5">CT-1</strain>
    </source>
</reference>
<accession>S5LW01</accession>
<dbReference type="STRING" id="1276220.STAIW_v1c00790"/>
<evidence type="ECO:0000256" key="3">
    <source>
        <dbReference type="ARBA" id="ARBA00023163"/>
    </source>
</evidence>